<evidence type="ECO:0000259" key="2">
    <source>
        <dbReference type="Pfam" id="PF13581"/>
    </source>
</evidence>
<accession>A0A1H6B340</accession>
<dbReference type="SUPFAM" id="SSF55874">
    <property type="entry name" value="ATPase domain of HSP90 chaperone/DNA topoisomerase II/histidine kinase"/>
    <property type="match status" value="1"/>
</dbReference>
<keyword evidence="1" id="KW-0723">Serine/threonine-protein kinase</keyword>
<dbReference type="EMBL" id="FNVU01000006">
    <property type="protein sequence ID" value="SEG55259.1"/>
    <property type="molecule type" value="Genomic_DNA"/>
</dbReference>
<reference evidence="3 4" key="1">
    <citation type="submission" date="2016-10" db="EMBL/GenBank/DDBJ databases">
        <authorList>
            <person name="de Groot N.N."/>
        </authorList>
    </citation>
    <scope>NUCLEOTIDE SEQUENCE [LARGE SCALE GENOMIC DNA]</scope>
    <source>
        <strain evidence="3 4">CGMCC 4.2023</strain>
    </source>
</reference>
<dbReference type="Proteomes" id="UP000236754">
    <property type="component" value="Unassembled WGS sequence"/>
</dbReference>
<protein>
    <submittedName>
        <fullName evidence="3">Histidine kinase-like ATPase domain-containing protein</fullName>
    </submittedName>
</protein>
<evidence type="ECO:0000313" key="3">
    <source>
        <dbReference type="EMBL" id="SEG55259.1"/>
    </source>
</evidence>
<dbReference type="AlphaFoldDB" id="A0A1H6B340"/>
<keyword evidence="4" id="KW-1185">Reference proteome</keyword>
<dbReference type="Pfam" id="PF13581">
    <property type="entry name" value="HATPase_c_2"/>
    <property type="match status" value="1"/>
</dbReference>
<feature type="domain" description="Histidine kinase/HSP90-like ATPase" evidence="2">
    <location>
        <begin position="33"/>
        <end position="142"/>
    </location>
</feature>
<organism evidence="3 4">
    <name type="scientific">Actinacidiphila yanglinensis</name>
    <dbReference type="NCBI Taxonomy" id="310779"/>
    <lineage>
        <taxon>Bacteria</taxon>
        <taxon>Bacillati</taxon>
        <taxon>Actinomycetota</taxon>
        <taxon>Actinomycetes</taxon>
        <taxon>Kitasatosporales</taxon>
        <taxon>Streptomycetaceae</taxon>
        <taxon>Actinacidiphila</taxon>
    </lineage>
</organism>
<dbReference type="PANTHER" id="PTHR35526">
    <property type="entry name" value="ANTI-SIGMA-F FACTOR RSBW-RELATED"/>
    <property type="match status" value="1"/>
</dbReference>
<gene>
    <name evidence="3" type="ORF">SAMN05216223_106187</name>
</gene>
<evidence type="ECO:0000313" key="4">
    <source>
        <dbReference type="Proteomes" id="UP000236754"/>
    </source>
</evidence>
<proteinExistence type="predicted"/>
<keyword evidence="3" id="KW-0808">Transferase</keyword>
<dbReference type="CDD" id="cd16936">
    <property type="entry name" value="HATPase_RsbW-like"/>
    <property type="match status" value="1"/>
</dbReference>
<dbReference type="InterPro" id="IPR036890">
    <property type="entry name" value="HATPase_C_sf"/>
</dbReference>
<dbReference type="RefSeq" id="WP_160145042.1">
    <property type="nucleotide sequence ID" value="NZ_FNVU01000006.1"/>
</dbReference>
<dbReference type="Gene3D" id="3.30.565.10">
    <property type="entry name" value="Histidine kinase-like ATPase, C-terminal domain"/>
    <property type="match status" value="1"/>
</dbReference>
<sequence>MPLATSYPSPQLLGGAAPDRVHWPELPLGLPGVAAARSATAAWLRGQGLAGDGCDDAILVLSELATNALLHTGEERFMCCVGLTEDRSIHLEVHDHGTAARPTPGRPGLDDEGGRGLVLIQLVAKRWGVEQSVFTSGNAVWARVATC</sequence>
<dbReference type="InterPro" id="IPR003594">
    <property type="entry name" value="HATPase_dom"/>
</dbReference>
<dbReference type="OrthoDB" id="3852691at2"/>
<dbReference type="InterPro" id="IPR050267">
    <property type="entry name" value="Anti-sigma-factor_SerPK"/>
</dbReference>
<name>A0A1H6B340_9ACTN</name>
<keyword evidence="3" id="KW-0418">Kinase</keyword>
<evidence type="ECO:0000256" key="1">
    <source>
        <dbReference type="ARBA" id="ARBA00022527"/>
    </source>
</evidence>
<dbReference type="GO" id="GO:0004674">
    <property type="term" value="F:protein serine/threonine kinase activity"/>
    <property type="evidence" value="ECO:0007669"/>
    <property type="project" value="UniProtKB-KW"/>
</dbReference>
<dbReference type="PANTHER" id="PTHR35526:SF3">
    <property type="entry name" value="ANTI-SIGMA-F FACTOR RSBW"/>
    <property type="match status" value="1"/>
</dbReference>